<keyword evidence="3" id="KW-0862">Zinc</keyword>
<dbReference type="SUPFAM" id="SSF46565">
    <property type="entry name" value="Chaperone J-domain"/>
    <property type="match status" value="1"/>
</dbReference>
<dbReference type="InterPro" id="IPR013087">
    <property type="entry name" value="Znf_C2H2_type"/>
</dbReference>
<proteinExistence type="predicted"/>
<dbReference type="PANTHER" id="PTHR44029">
    <property type="entry name" value="DNAJ HOMOLOG SUBFAMILY C MEMBER 21"/>
    <property type="match status" value="1"/>
</dbReference>
<evidence type="ECO:0008006" key="11">
    <source>
        <dbReference type="Google" id="ProtNLM"/>
    </source>
</evidence>
<dbReference type="SMART" id="SM00271">
    <property type="entry name" value="DnaJ"/>
    <property type="match status" value="1"/>
</dbReference>
<feature type="region of interest" description="Disordered" evidence="6">
    <location>
        <begin position="555"/>
        <end position="586"/>
    </location>
</feature>
<dbReference type="GO" id="GO:0005737">
    <property type="term" value="C:cytoplasm"/>
    <property type="evidence" value="ECO:0007669"/>
    <property type="project" value="TreeGrafter"/>
</dbReference>
<feature type="compositionally biased region" description="Basic residues" evidence="6">
    <location>
        <begin position="410"/>
        <end position="422"/>
    </location>
</feature>
<comment type="caution">
    <text evidence="9">The sequence shown here is derived from an EMBL/GenBank/DDBJ whole genome shotgun (WGS) entry which is preliminary data.</text>
</comment>
<feature type="compositionally biased region" description="Polar residues" evidence="6">
    <location>
        <begin position="469"/>
        <end position="501"/>
    </location>
</feature>
<dbReference type="AlphaFoldDB" id="A0AAV2H291"/>
<dbReference type="InterPro" id="IPR018253">
    <property type="entry name" value="DnaJ_domain_CS"/>
</dbReference>
<dbReference type="SMART" id="SM00451">
    <property type="entry name" value="ZnF_U1"/>
    <property type="match status" value="1"/>
</dbReference>
<dbReference type="Gene3D" id="1.10.287.110">
    <property type="entry name" value="DnaJ domain"/>
    <property type="match status" value="1"/>
</dbReference>
<dbReference type="Gene3D" id="3.30.160.60">
    <property type="entry name" value="Classic Zinc Finger"/>
    <property type="match status" value="1"/>
</dbReference>
<feature type="domain" description="J" evidence="7">
    <location>
        <begin position="7"/>
        <end position="88"/>
    </location>
</feature>
<dbReference type="InterPro" id="IPR054076">
    <property type="entry name" value="ZUO1-like_ZHD"/>
</dbReference>
<feature type="compositionally biased region" description="Low complexity" evidence="6">
    <location>
        <begin position="503"/>
        <end position="514"/>
    </location>
</feature>
<evidence type="ECO:0000256" key="1">
    <source>
        <dbReference type="ARBA" id="ARBA00022723"/>
    </source>
</evidence>
<evidence type="ECO:0000259" key="8">
    <source>
        <dbReference type="PROSITE" id="PS50157"/>
    </source>
</evidence>
<sequence>MTTNIRCHYEVLGVERDADNDELKKSYRKLALKYHPGKCCIFNLHQIYFIVDKNPDNIEEATAQFRQVQQAYEVLSDPQERAWYDKHREAILRGGLGGGDKYDDESLDVFQYFNSGCYAGFGSDEKGFYAVYGKVFEMLAEEDYVFMPDRKKDEEFPKFGGPESDYDEIVGPFYAFWSSFCTNKSYVWVEKYDTREAPDRRCRRAMEAENKKLRDAAKKERNEEIRNLVAYMKKRDKRVQAYKKKLEERHAEIEAKTKQKREEELRERQRKLENYKEAGWSAMSGLEKDLQQLEAHLDEHFGDADEDMWLDEQPDGVENIEDDQLLYSDELYCVACNKAFKSDKALSNHEKSRKHKEMVASITLELQQEDEELAGTSGTDGNQGEEKIAPTEAGENGVSSAEEQEEQRQRLSKKQKKKRRQKNLLEAEEDIIAENIADIKLTEEVPQKSSAKSKKAKRKAAKMADTEENLNSDSKPSVLTNGENKNTVASVEQTPSENGSQIAADVPAAVEAPVNSSSQSQENKGANKPQKVPERCHVCNKGYPSRNQLFEHIKLTGHAMRLDQPATNGETGDQEKGKKGKKKNKR</sequence>
<dbReference type="Pfam" id="PF12874">
    <property type="entry name" value="zf-met"/>
    <property type="match status" value="1"/>
</dbReference>
<dbReference type="SMART" id="SM00355">
    <property type="entry name" value="ZnF_C2H2"/>
    <property type="match status" value="2"/>
</dbReference>
<keyword evidence="10" id="KW-1185">Reference proteome</keyword>
<dbReference type="InterPro" id="IPR036236">
    <property type="entry name" value="Znf_C2H2_sf"/>
</dbReference>
<dbReference type="InterPro" id="IPR001623">
    <property type="entry name" value="DnaJ_domain"/>
</dbReference>
<keyword evidence="1" id="KW-0479">Metal-binding</keyword>
<dbReference type="GO" id="GO:0003676">
    <property type="term" value="F:nucleic acid binding"/>
    <property type="evidence" value="ECO:0007669"/>
    <property type="project" value="InterPro"/>
</dbReference>
<gene>
    <name evidence="9" type="ORF">GSLYS_00001074001</name>
</gene>
<dbReference type="PROSITE" id="PS50157">
    <property type="entry name" value="ZINC_FINGER_C2H2_2"/>
    <property type="match status" value="1"/>
</dbReference>
<evidence type="ECO:0000259" key="7">
    <source>
        <dbReference type="PROSITE" id="PS50076"/>
    </source>
</evidence>
<dbReference type="Pfam" id="PF00226">
    <property type="entry name" value="DnaJ"/>
    <property type="match status" value="2"/>
</dbReference>
<dbReference type="InterPro" id="IPR003604">
    <property type="entry name" value="Matrin/U1-like-C_Znf_C2H2"/>
</dbReference>
<feature type="compositionally biased region" description="Polar residues" evidence="6">
    <location>
        <begin position="515"/>
        <end position="524"/>
    </location>
</feature>
<keyword evidence="2 4" id="KW-0863">Zinc-finger</keyword>
<dbReference type="EMBL" id="CAXITT010000010">
    <property type="protein sequence ID" value="CAL1526897.1"/>
    <property type="molecule type" value="Genomic_DNA"/>
</dbReference>
<dbReference type="Proteomes" id="UP001497497">
    <property type="component" value="Unassembled WGS sequence"/>
</dbReference>
<dbReference type="PRINTS" id="PR00625">
    <property type="entry name" value="JDOMAIN"/>
</dbReference>
<feature type="region of interest" description="Disordered" evidence="6">
    <location>
        <begin position="367"/>
        <end position="540"/>
    </location>
</feature>
<dbReference type="CDD" id="cd06257">
    <property type="entry name" value="DnaJ"/>
    <property type="match status" value="1"/>
</dbReference>
<feature type="compositionally biased region" description="Basic residues" evidence="6">
    <location>
        <begin position="451"/>
        <end position="461"/>
    </location>
</feature>
<protein>
    <recommendedName>
        <fullName evidence="11">DnaJ homolog subfamily C member 21</fullName>
    </recommendedName>
</protein>
<reference evidence="9 10" key="1">
    <citation type="submission" date="2024-04" db="EMBL/GenBank/DDBJ databases">
        <authorList>
            <consortium name="Genoscope - CEA"/>
            <person name="William W."/>
        </authorList>
    </citation>
    <scope>NUCLEOTIDE SEQUENCE [LARGE SCALE GENOMIC DNA]</scope>
</reference>
<dbReference type="InterPro" id="IPR051964">
    <property type="entry name" value="Chaperone_stress_response"/>
</dbReference>
<name>A0AAV2H291_LYMST</name>
<organism evidence="9 10">
    <name type="scientific">Lymnaea stagnalis</name>
    <name type="common">Great pond snail</name>
    <name type="synonym">Helix stagnalis</name>
    <dbReference type="NCBI Taxonomy" id="6523"/>
    <lineage>
        <taxon>Eukaryota</taxon>
        <taxon>Metazoa</taxon>
        <taxon>Spiralia</taxon>
        <taxon>Lophotrochozoa</taxon>
        <taxon>Mollusca</taxon>
        <taxon>Gastropoda</taxon>
        <taxon>Heterobranchia</taxon>
        <taxon>Euthyneura</taxon>
        <taxon>Panpulmonata</taxon>
        <taxon>Hygrophila</taxon>
        <taxon>Lymnaeoidea</taxon>
        <taxon>Lymnaeidae</taxon>
        <taxon>Lymnaea</taxon>
    </lineage>
</organism>
<evidence type="ECO:0000256" key="4">
    <source>
        <dbReference type="PROSITE-ProRule" id="PRU00042"/>
    </source>
</evidence>
<keyword evidence="5" id="KW-0175">Coiled coil</keyword>
<evidence type="ECO:0000313" key="9">
    <source>
        <dbReference type="EMBL" id="CAL1526897.1"/>
    </source>
</evidence>
<dbReference type="GO" id="GO:0008270">
    <property type="term" value="F:zinc ion binding"/>
    <property type="evidence" value="ECO:0007669"/>
    <property type="project" value="UniProtKB-KW"/>
</dbReference>
<dbReference type="PROSITE" id="PS00636">
    <property type="entry name" value="DNAJ_1"/>
    <property type="match status" value="1"/>
</dbReference>
<accession>A0AAV2H291</accession>
<feature type="coiled-coil region" evidence="5">
    <location>
        <begin position="203"/>
        <end position="303"/>
    </location>
</feature>
<dbReference type="Pfam" id="PF12171">
    <property type="entry name" value="zf-C2H2_jaz"/>
    <property type="match status" value="1"/>
</dbReference>
<evidence type="ECO:0000256" key="6">
    <source>
        <dbReference type="SAM" id="MobiDB-lite"/>
    </source>
</evidence>
<dbReference type="InterPro" id="IPR036869">
    <property type="entry name" value="J_dom_sf"/>
</dbReference>
<dbReference type="PROSITE" id="PS00028">
    <property type="entry name" value="ZINC_FINGER_C2H2_1"/>
    <property type="match status" value="2"/>
</dbReference>
<evidence type="ECO:0000256" key="2">
    <source>
        <dbReference type="ARBA" id="ARBA00022771"/>
    </source>
</evidence>
<dbReference type="InterPro" id="IPR022755">
    <property type="entry name" value="Znf_C2H2_jaz"/>
</dbReference>
<dbReference type="PROSITE" id="PS50076">
    <property type="entry name" value="DNAJ_2"/>
    <property type="match status" value="1"/>
</dbReference>
<dbReference type="Pfam" id="PF21884">
    <property type="entry name" value="ZUO1-like_ZHD"/>
    <property type="match status" value="1"/>
</dbReference>
<evidence type="ECO:0000313" key="10">
    <source>
        <dbReference type="Proteomes" id="UP001497497"/>
    </source>
</evidence>
<evidence type="ECO:0000256" key="3">
    <source>
        <dbReference type="ARBA" id="ARBA00022833"/>
    </source>
</evidence>
<dbReference type="SUPFAM" id="SSF57667">
    <property type="entry name" value="beta-beta-alpha zinc fingers"/>
    <property type="match status" value="1"/>
</dbReference>
<feature type="domain" description="C2H2-type" evidence="8">
    <location>
        <begin position="331"/>
        <end position="355"/>
    </location>
</feature>
<evidence type="ECO:0000256" key="5">
    <source>
        <dbReference type="SAM" id="Coils"/>
    </source>
</evidence>
<dbReference type="PANTHER" id="PTHR44029:SF1">
    <property type="entry name" value="DNAJ HOMOLOG SUBFAMILY C MEMBER 21"/>
    <property type="match status" value="1"/>
</dbReference>